<dbReference type="InterPro" id="IPR019734">
    <property type="entry name" value="TPR_rpt"/>
</dbReference>
<dbReference type="InterPro" id="IPR027417">
    <property type="entry name" value="P-loop_NTPase"/>
</dbReference>
<dbReference type="Gene3D" id="1.10.10.10">
    <property type="entry name" value="Winged helix-like DNA-binding domain superfamily/Winged helix DNA-binding domain"/>
    <property type="match status" value="1"/>
</dbReference>
<dbReference type="Proteomes" id="UP000292003">
    <property type="component" value="Unassembled WGS sequence"/>
</dbReference>
<dbReference type="PANTHER" id="PTHR47691:SF3">
    <property type="entry name" value="HTH-TYPE TRANSCRIPTIONAL REGULATOR RV0890C-RELATED"/>
    <property type="match status" value="1"/>
</dbReference>
<dbReference type="Gene3D" id="1.25.40.10">
    <property type="entry name" value="Tetratricopeptide repeat domain"/>
    <property type="match status" value="1"/>
</dbReference>
<accession>A0A4Q7JCR8</accession>
<comment type="caution">
    <text evidence="1">The sequence shown here is derived from an EMBL/GenBank/DDBJ whole genome shotgun (WGS) entry which is preliminary data.</text>
</comment>
<dbReference type="InterPro" id="IPR036388">
    <property type="entry name" value="WH-like_DNA-bd_sf"/>
</dbReference>
<dbReference type="EMBL" id="SFCC01000004">
    <property type="protein sequence ID" value="RZQ64353.1"/>
    <property type="molecule type" value="Genomic_DNA"/>
</dbReference>
<dbReference type="InterPro" id="IPR011990">
    <property type="entry name" value="TPR-like_helical_dom_sf"/>
</dbReference>
<dbReference type="OrthoDB" id="4522742at2"/>
<protein>
    <submittedName>
        <fullName evidence="1">Tetratricopeptide repeat protein</fullName>
    </submittedName>
</protein>
<evidence type="ECO:0000313" key="2">
    <source>
        <dbReference type="Proteomes" id="UP000292003"/>
    </source>
</evidence>
<dbReference type="SUPFAM" id="SSF52540">
    <property type="entry name" value="P-loop containing nucleoside triphosphate hydrolases"/>
    <property type="match status" value="1"/>
</dbReference>
<name>A0A4Q7JCR8_9PSEU</name>
<organism evidence="1 2">
    <name type="scientific">Amycolatopsis suaedae</name>
    <dbReference type="NCBI Taxonomy" id="2510978"/>
    <lineage>
        <taxon>Bacteria</taxon>
        <taxon>Bacillati</taxon>
        <taxon>Actinomycetota</taxon>
        <taxon>Actinomycetes</taxon>
        <taxon>Pseudonocardiales</taxon>
        <taxon>Pseudonocardiaceae</taxon>
        <taxon>Amycolatopsis</taxon>
    </lineage>
</organism>
<dbReference type="SUPFAM" id="SSF48452">
    <property type="entry name" value="TPR-like"/>
    <property type="match status" value="1"/>
</dbReference>
<gene>
    <name evidence="1" type="ORF">EWH70_10310</name>
</gene>
<dbReference type="RefSeq" id="WP_130475065.1">
    <property type="nucleotide sequence ID" value="NZ_SFCC01000004.1"/>
</dbReference>
<dbReference type="SMART" id="SM00028">
    <property type="entry name" value="TPR"/>
    <property type="match status" value="2"/>
</dbReference>
<dbReference type="PANTHER" id="PTHR47691">
    <property type="entry name" value="REGULATOR-RELATED"/>
    <property type="match status" value="1"/>
</dbReference>
<keyword evidence="2" id="KW-1185">Reference proteome</keyword>
<dbReference type="Gene3D" id="3.40.50.300">
    <property type="entry name" value="P-loop containing nucleotide triphosphate hydrolases"/>
    <property type="match status" value="1"/>
</dbReference>
<reference evidence="1 2" key="1">
    <citation type="submission" date="2019-02" db="EMBL/GenBank/DDBJ databases">
        <title>Draft genome sequence of Amycolatopsis sp. 8-3EHSu isolated from roots of Suaeda maritima.</title>
        <authorList>
            <person name="Duangmal K."/>
            <person name="Chantavorakit T."/>
        </authorList>
    </citation>
    <scope>NUCLEOTIDE SEQUENCE [LARGE SCALE GENOMIC DNA]</scope>
    <source>
        <strain evidence="1 2">8-3EHSu</strain>
    </source>
</reference>
<dbReference type="AlphaFoldDB" id="A0A4Q7JCR8"/>
<sequence length="590" mass="64495">MNNEPQLRRIDEALRRGDQVVLLRGEPGVGATELAFQAVRRFGDRFGDGQFYVPLAGATGDAVFACLRELLRSVGCPREDIPHSADACASLFRSWSTGKDVVVVIDGATSLAQVRAFLPGAGRSAVLVTEAARLSGAALGATVVELDPLSDEAARELLTRLSGRTEGLDDLVRLCGGSTVALCAAAAVLEDWLVDRITRIGALRGLANDDVDPKAVLTAAYEQLPPEARPCYAALGRHPGPHAVPVRALAAALEVGEDEAEELADALVKRRLARRDDGRYVIGPLAREHAAEQDGDDYRARFSAFYLSHATRAAQAWQPRPWFRHLWNLTVRPDLTAEQARQWLTTERANLMALAGLLHDQGDPELCRLAVALFPLHDKDQLLDDMDLINDHAEQVAEANDLPAIRSLLLTQRGFGCRHRGEFDKAVELFERARAVAGDDRELLGSAVEGLGLSRREQGRIDEARAALRHNLELADEIGDPRRSAMARLHLGSVAEPELLADARRYFEDNGDAHNATKARMWQAIRAESVADLLAARDEFERLGYPADAVRCLLALARLTGDREYARAALDVAVKRGYQLLAEQARSLLD</sequence>
<evidence type="ECO:0000313" key="1">
    <source>
        <dbReference type="EMBL" id="RZQ64353.1"/>
    </source>
</evidence>
<proteinExistence type="predicted"/>